<evidence type="ECO:0000313" key="5">
    <source>
        <dbReference type="Proteomes" id="UP001181693"/>
    </source>
</evidence>
<name>A0AAV2ZYV7_PYXAD</name>
<feature type="compositionally biased region" description="Pro residues" evidence="1">
    <location>
        <begin position="684"/>
        <end position="693"/>
    </location>
</feature>
<organism evidence="4 5">
    <name type="scientific">Pyxicephalus adspersus</name>
    <name type="common">African bullfrog</name>
    <dbReference type="NCBI Taxonomy" id="30357"/>
    <lineage>
        <taxon>Eukaryota</taxon>
        <taxon>Metazoa</taxon>
        <taxon>Chordata</taxon>
        <taxon>Craniata</taxon>
        <taxon>Vertebrata</taxon>
        <taxon>Euteleostomi</taxon>
        <taxon>Amphibia</taxon>
        <taxon>Batrachia</taxon>
        <taxon>Anura</taxon>
        <taxon>Neobatrachia</taxon>
        <taxon>Ranoidea</taxon>
        <taxon>Pyxicephalidae</taxon>
        <taxon>Pyxicephalinae</taxon>
        <taxon>Pyxicephalus</taxon>
    </lineage>
</organism>
<dbReference type="InterPro" id="IPR036465">
    <property type="entry name" value="vWFA_dom_sf"/>
</dbReference>
<evidence type="ECO:0000313" key="4">
    <source>
        <dbReference type="EMBL" id="DBA23806.1"/>
    </source>
</evidence>
<dbReference type="EMBL" id="DYDO01000006">
    <property type="protein sequence ID" value="DBA23806.1"/>
    <property type="molecule type" value="Genomic_DNA"/>
</dbReference>
<dbReference type="SUPFAM" id="SSF53300">
    <property type="entry name" value="vWA-like"/>
    <property type="match status" value="1"/>
</dbReference>
<dbReference type="Proteomes" id="UP001181693">
    <property type="component" value="Unassembled WGS sequence"/>
</dbReference>
<feature type="domain" description="VIT" evidence="3">
    <location>
        <begin position="5"/>
        <end position="135"/>
    </location>
</feature>
<dbReference type="PROSITE" id="PS51468">
    <property type="entry name" value="VIT"/>
    <property type="match status" value="1"/>
</dbReference>
<dbReference type="InterPro" id="IPR002035">
    <property type="entry name" value="VWF_A"/>
</dbReference>
<dbReference type="Pfam" id="PF13768">
    <property type="entry name" value="VWA_3"/>
    <property type="match status" value="1"/>
</dbReference>
<evidence type="ECO:0000259" key="2">
    <source>
        <dbReference type="PROSITE" id="PS50234"/>
    </source>
</evidence>
<dbReference type="InterPro" id="IPR013694">
    <property type="entry name" value="VIT"/>
</dbReference>
<dbReference type="AlphaFoldDB" id="A0AAV2ZYV7"/>
<comment type="caution">
    <text evidence="4">The sequence shown here is derived from an EMBL/GenBank/DDBJ whole genome shotgun (WGS) entry which is preliminary data.</text>
</comment>
<proteinExistence type="predicted"/>
<dbReference type="SMART" id="SM00327">
    <property type="entry name" value="VWA"/>
    <property type="match status" value="1"/>
</dbReference>
<dbReference type="Gene3D" id="3.40.50.410">
    <property type="entry name" value="von Willebrand factor, type A domain"/>
    <property type="match status" value="1"/>
</dbReference>
<protein>
    <recommendedName>
        <fullName evidence="6">von Willebrand factor A domain-containing protein 5A</fullName>
    </recommendedName>
</protein>
<feature type="domain" description="VWFA" evidence="2">
    <location>
        <begin position="292"/>
        <end position="473"/>
    </location>
</feature>
<sequence>MPPFPPCCGLIIVASRQPVPLQGILVDVQVKGFVADVSATLKYKNKEEKAVEAVFVFPMDEDSAVYSFEATIEGKKIIAELQEKEKAHKTYDEAISRGEQAFLLEEDDSSADVFSCSVGNLPPGKEAEVTLKYVRELPVEADGAVRFVLPAILNPRYTPQDHDVSITATRPQVPIGEIPYTLSLNAQFQSVYGIARIESNCNITPLEYTDSDKTGAKVSLAEGHKFERDVELLAYYMDVNKPSVIVEAGLGCTNTAQDSEPSPTGSIMAESMAMLNFYPSFPAGQEQSNCGELIFLVDPSGSMECSMNSEPNAPQRIQSAKETLVLLLKSLPLGCFFNIYGFGSHFEAFFPESVEYTQQSMEAAVKKVNEMDANFGGTEILQPLKKIYQTAGRADHPRQLFVFTDGEVGNTKQVINEVHKNAQKHRCFTFGIGEGASTSLIKGMARAGGGTFEFITGKDRMQPKVLRALKCSLQPTVKDVSLTWTLPPNVEAIVLSKVPTSIFQGQKAIVYAQLKGKVENEGEVCLQYKYKDEMIKNNLRFPLNVQNEERSTIHRLAAKALISELEQSTESDSEEVKKKILETSLQSGVVSNRTAYVGVNKDTKTRVEGPPLRRDVPAPAFMMMSNQYRGSGAYQMMSCSAPLPRMGGRPAGSLPLAKMGAKPPGLALRKKGGRPQELIESFSAPPPQPPPPVPVKPPLLIRLIALQNADGSWNLTPEFSDVLGISESDIKTQNPEQNIEVSVWVTVLAVIWLYTNSLDQREEWELLEGKAVSWVKAKAGPSLGKFVRAGNELLKSSIDMKVFDL</sequence>
<dbReference type="PANTHER" id="PTHR45737">
    <property type="entry name" value="VON WILLEBRAND FACTOR A DOMAIN-CONTAINING PROTEIN 5A"/>
    <property type="match status" value="1"/>
</dbReference>
<evidence type="ECO:0000256" key="1">
    <source>
        <dbReference type="SAM" id="MobiDB-lite"/>
    </source>
</evidence>
<feature type="region of interest" description="Disordered" evidence="1">
    <location>
        <begin position="667"/>
        <end position="693"/>
    </location>
</feature>
<keyword evidence="5" id="KW-1185">Reference proteome</keyword>
<dbReference type="SMART" id="SM00609">
    <property type="entry name" value="VIT"/>
    <property type="match status" value="1"/>
</dbReference>
<gene>
    <name evidence="4" type="ORF">GDO54_014685</name>
</gene>
<evidence type="ECO:0008006" key="6">
    <source>
        <dbReference type="Google" id="ProtNLM"/>
    </source>
</evidence>
<dbReference type="PROSITE" id="PS50234">
    <property type="entry name" value="VWFA"/>
    <property type="match status" value="1"/>
</dbReference>
<evidence type="ECO:0000259" key="3">
    <source>
        <dbReference type="PROSITE" id="PS51468"/>
    </source>
</evidence>
<reference evidence="4" key="1">
    <citation type="thesis" date="2020" institute="ProQuest LLC" country="789 East Eisenhower Parkway, Ann Arbor, MI, USA">
        <title>Comparative Genomics and Chromosome Evolution.</title>
        <authorList>
            <person name="Mudd A.B."/>
        </authorList>
    </citation>
    <scope>NUCLEOTIDE SEQUENCE</scope>
    <source>
        <strain evidence="4">1538</strain>
        <tissue evidence="4">Blood</tissue>
    </source>
</reference>
<dbReference type="PANTHER" id="PTHR45737:SF6">
    <property type="entry name" value="VON WILLEBRAND FACTOR A DOMAIN-CONTAINING PROTEIN 5A"/>
    <property type="match status" value="1"/>
</dbReference>
<accession>A0AAV2ZYV7</accession>
<dbReference type="Pfam" id="PF08487">
    <property type="entry name" value="VIT"/>
    <property type="match status" value="1"/>
</dbReference>